<comment type="similarity">
    <text evidence="1">Belongs to the UPF0312 family.</text>
</comment>
<reference evidence="5" key="1">
    <citation type="journal article" date="2019" name="Int. J. Syst. Evol. Microbiol.">
        <title>The Global Catalogue of Microorganisms (GCM) 10K type strain sequencing project: providing services to taxonomists for standard genome sequencing and annotation.</title>
        <authorList>
            <consortium name="The Broad Institute Genomics Platform"/>
            <consortium name="The Broad Institute Genome Sequencing Center for Infectious Disease"/>
            <person name="Wu L."/>
            <person name="Ma J."/>
        </authorList>
    </citation>
    <scope>NUCLEOTIDE SEQUENCE [LARGE SCALE GENOMIC DNA]</scope>
    <source>
        <strain evidence="5">JCM 3369</strain>
    </source>
</reference>
<dbReference type="SMART" id="SM00867">
    <property type="entry name" value="YceI"/>
    <property type="match status" value="1"/>
</dbReference>
<dbReference type="Pfam" id="PF04264">
    <property type="entry name" value="YceI"/>
    <property type="match status" value="1"/>
</dbReference>
<dbReference type="Gene3D" id="2.40.128.110">
    <property type="entry name" value="Lipid/polyisoprenoid-binding, YceI-like"/>
    <property type="match status" value="1"/>
</dbReference>
<dbReference type="PANTHER" id="PTHR34406:SF1">
    <property type="entry name" value="PROTEIN YCEI"/>
    <property type="match status" value="1"/>
</dbReference>
<protein>
    <submittedName>
        <fullName evidence="4">YceI family protein</fullName>
    </submittedName>
</protein>
<dbReference type="InterPro" id="IPR007372">
    <property type="entry name" value="Lipid/polyisoprenoid-bd_YceI"/>
</dbReference>
<organism evidence="4 5">
    <name type="scientific">Georgenia faecalis</name>
    <dbReference type="NCBI Taxonomy" id="2483799"/>
    <lineage>
        <taxon>Bacteria</taxon>
        <taxon>Bacillati</taxon>
        <taxon>Actinomycetota</taxon>
        <taxon>Actinomycetes</taxon>
        <taxon>Micrococcales</taxon>
        <taxon>Bogoriellaceae</taxon>
        <taxon>Georgenia</taxon>
    </lineage>
</organism>
<dbReference type="PANTHER" id="PTHR34406">
    <property type="entry name" value="PROTEIN YCEI"/>
    <property type="match status" value="1"/>
</dbReference>
<evidence type="ECO:0000313" key="4">
    <source>
        <dbReference type="EMBL" id="MFC4554529.1"/>
    </source>
</evidence>
<comment type="caution">
    <text evidence="4">The sequence shown here is derived from an EMBL/GenBank/DDBJ whole genome shotgun (WGS) entry which is preliminary data.</text>
</comment>
<dbReference type="RefSeq" id="WP_387966821.1">
    <property type="nucleotide sequence ID" value="NZ_JBHSGF010000003.1"/>
</dbReference>
<dbReference type="SUPFAM" id="SSF101874">
    <property type="entry name" value="YceI-like"/>
    <property type="match status" value="1"/>
</dbReference>
<evidence type="ECO:0000313" key="5">
    <source>
        <dbReference type="Proteomes" id="UP001595955"/>
    </source>
</evidence>
<feature type="region of interest" description="Disordered" evidence="2">
    <location>
        <begin position="178"/>
        <end position="257"/>
    </location>
</feature>
<feature type="domain" description="Lipid/polyisoprenoid-binding YceI-like" evidence="3">
    <location>
        <begin position="11"/>
        <end position="180"/>
    </location>
</feature>
<dbReference type="InterPro" id="IPR036761">
    <property type="entry name" value="TTHA0802/YceI-like_sf"/>
</dbReference>
<sequence length="257" mass="26987">MGALDGELAGEWVFDPAHSRFGFSARHAMVTRVRGAFNDVEGRMHVDPDGPAKSFVTVRLRAASVDTRHPQRDAHLRSADFFDVERYPDIVFTSTTIQEAEERMYMVVGDLTIRGITHEVAIPIERVGVERGADGELRVGFEGTRRVDRRAWGLEWQVPLDTGGVLVSERVTMEFEISAVKRPDAPDGTPGADTAPDVADAGDGGRPDAGDAPASPADDASTGAAAPDPAAAAPDPAAAAPDPATAAPDPATAGAAP</sequence>
<dbReference type="Proteomes" id="UP001595955">
    <property type="component" value="Unassembled WGS sequence"/>
</dbReference>
<evidence type="ECO:0000256" key="1">
    <source>
        <dbReference type="ARBA" id="ARBA00008812"/>
    </source>
</evidence>
<dbReference type="EMBL" id="JBHSGF010000003">
    <property type="protein sequence ID" value="MFC4554529.1"/>
    <property type="molecule type" value="Genomic_DNA"/>
</dbReference>
<keyword evidence="5" id="KW-1185">Reference proteome</keyword>
<accession>A0ABV9D898</accession>
<feature type="compositionally biased region" description="Low complexity" evidence="2">
    <location>
        <begin position="189"/>
        <end position="201"/>
    </location>
</feature>
<feature type="compositionally biased region" description="Low complexity" evidence="2">
    <location>
        <begin position="210"/>
        <end position="257"/>
    </location>
</feature>
<proteinExistence type="inferred from homology"/>
<gene>
    <name evidence="4" type="ORF">ACFO3F_04650</name>
</gene>
<feature type="non-terminal residue" evidence="4">
    <location>
        <position position="257"/>
    </location>
</feature>
<evidence type="ECO:0000256" key="2">
    <source>
        <dbReference type="SAM" id="MobiDB-lite"/>
    </source>
</evidence>
<name>A0ABV9D898_9MICO</name>
<evidence type="ECO:0000259" key="3">
    <source>
        <dbReference type="SMART" id="SM00867"/>
    </source>
</evidence>